<name>A0A2M3ZQ47_9DIPT</name>
<protein>
    <submittedName>
        <fullName evidence="1">Putative secreted peptide</fullName>
    </submittedName>
</protein>
<reference evidence="1" key="1">
    <citation type="submission" date="2018-01" db="EMBL/GenBank/DDBJ databases">
        <title>An insight into the sialome of Amazonian anophelines.</title>
        <authorList>
            <person name="Ribeiro J.M."/>
            <person name="Scarpassa V."/>
            <person name="Calvo E."/>
        </authorList>
    </citation>
    <scope>NUCLEOTIDE SEQUENCE</scope>
    <source>
        <tissue evidence="1">Salivary glands</tissue>
    </source>
</reference>
<sequence>MSGRCRWLVASSMRTPLAGTSGAFCLSSCSSLPAGSAIYSSAWRWPSIVSYKMSPTTSCCRSPSPICWSACS</sequence>
<dbReference type="EMBL" id="GGFM01009871">
    <property type="protein sequence ID" value="MBW30622.1"/>
    <property type="molecule type" value="Transcribed_RNA"/>
</dbReference>
<proteinExistence type="predicted"/>
<accession>A0A2M3ZQ47</accession>
<organism evidence="1">
    <name type="scientific">Anopheles braziliensis</name>
    <dbReference type="NCBI Taxonomy" id="58242"/>
    <lineage>
        <taxon>Eukaryota</taxon>
        <taxon>Metazoa</taxon>
        <taxon>Ecdysozoa</taxon>
        <taxon>Arthropoda</taxon>
        <taxon>Hexapoda</taxon>
        <taxon>Insecta</taxon>
        <taxon>Pterygota</taxon>
        <taxon>Neoptera</taxon>
        <taxon>Endopterygota</taxon>
        <taxon>Diptera</taxon>
        <taxon>Nematocera</taxon>
        <taxon>Culicoidea</taxon>
        <taxon>Culicidae</taxon>
        <taxon>Anophelinae</taxon>
        <taxon>Anopheles</taxon>
    </lineage>
</organism>
<dbReference type="AlphaFoldDB" id="A0A2M3ZQ47"/>
<evidence type="ECO:0000313" key="1">
    <source>
        <dbReference type="EMBL" id="MBW30622.1"/>
    </source>
</evidence>